<dbReference type="EMBL" id="ATFC01000009">
    <property type="protein sequence ID" value="EPF46344.1"/>
    <property type="molecule type" value="Genomic_DNA"/>
</dbReference>
<name>S3MBD9_9SPIR</name>
<comment type="caution">
    <text evidence="1">The sequence shown here is derived from an EMBL/GenBank/DDBJ whole genome shotgun (WGS) entry which is preliminary data.</text>
</comment>
<protein>
    <submittedName>
        <fullName evidence="1">Uncharacterized protein</fullName>
    </submittedName>
</protein>
<keyword evidence="2" id="KW-1185">Reference proteome</keyword>
<proteinExistence type="predicted"/>
<evidence type="ECO:0000313" key="1">
    <source>
        <dbReference type="EMBL" id="EPF46344.1"/>
    </source>
</evidence>
<dbReference type="GeneID" id="301462671"/>
<dbReference type="PATRIC" id="fig|1125702.3.peg.1921"/>
<dbReference type="HOGENOM" id="CLU_184599_0_0_12"/>
<sequence length="95" mass="10955">MYLCAKRLVPFIRDNIDYFAQKCGYDEKLKAKLARISSATVGRILKPEIPKHSIRGISTTRPAKNLNKLIPIRTFFDWDKRKSFFLRLTPSPTAA</sequence>
<evidence type="ECO:0000313" key="2">
    <source>
        <dbReference type="Proteomes" id="UP000014605"/>
    </source>
</evidence>
<organism evidence="1 2">
    <name type="scientific">Treponema vincentii F0403</name>
    <dbReference type="NCBI Taxonomy" id="1125702"/>
    <lineage>
        <taxon>Bacteria</taxon>
        <taxon>Pseudomonadati</taxon>
        <taxon>Spirochaetota</taxon>
        <taxon>Spirochaetia</taxon>
        <taxon>Spirochaetales</taxon>
        <taxon>Treponemataceae</taxon>
        <taxon>Treponema</taxon>
    </lineage>
</organism>
<gene>
    <name evidence="1" type="ORF">HMPREF1222_01863</name>
</gene>
<dbReference type="Proteomes" id="UP000014605">
    <property type="component" value="Unassembled WGS sequence"/>
</dbReference>
<reference evidence="1 2" key="1">
    <citation type="submission" date="2013-04" db="EMBL/GenBank/DDBJ databases">
        <title>The Genome Sequence of Treponema vincentii F0403.</title>
        <authorList>
            <consortium name="The Broad Institute Genomics Platform"/>
            <person name="Earl A."/>
            <person name="Ward D."/>
            <person name="Feldgarden M."/>
            <person name="Gevers D."/>
            <person name="Leonetti C."/>
            <person name="Izard J."/>
            <person name="Walker B."/>
            <person name="Young S."/>
            <person name="Zeng Q."/>
            <person name="Gargeya S."/>
            <person name="Fitzgerald M."/>
            <person name="Haas B."/>
            <person name="Abouelleil A."/>
            <person name="Allen A.W."/>
            <person name="Alvarado L."/>
            <person name="Arachchi H.M."/>
            <person name="Berlin A.M."/>
            <person name="Chapman S.B."/>
            <person name="Gainer-Dewar J."/>
            <person name="Goldberg J."/>
            <person name="Griggs A."/>
            <person name="Gujja S."/>
            <person name="Hansen M."/>
            <person name="Howarth C."/>
            <person name="Imamovic A."/>
            <person name="Ireland A."/>
            <person name="Larimer J."/>
            <person name="McCowan C."/>
            <person name="Murphy C."/>
            <person name="Pearson M."/>
            <person name="Poon T.W."/>
            <person name="Priest M."/>
            <person name="Roberts A."/>
            <person name="Saif S."/>
            <person name="Shea T."/>
            <person name="Sisk P."/>
            <person name="Sykes S."/>
            <person name="Wortman J."/>
            <person name="Nusbaum C."/>
            <person name="Birren B."/>
        </authorList>
    </citation>
    <scope>NUCLEOTIDE SEQUENCE [LARGE SCALE GENOMIC DNA]</scope>
    <source>
        <strain evidence="1 2">F0403</strain>
    </source>
</reference>
<accession>S3MBD9</accession>
<dbReference type="RefSeq" id="WP_016519161.1">
    <property type="nucleotide sequence ID" value="NZ_KE332512.1"/>
</dbReference>
<dbReference type="AlphaFoldDB" id="S3MBD9"/>